<dbReference type="PANTHER" id="PTHR12192:SF2">
    <property type="entry name" value="GLUTATHIONE-SPECIFIC GAMMA-GLUTAMYLCYCLOTRANSFERASE 2"/>
    <property type="match status" value="1"/>
</dbReference>
<dbReference type="SUPFAM" id="SSF110857">
    <property type="entry name" value="Gamma-glutamyl cyclotransferase-like"/>
    <property type="match status" value="1"/>
</dbReference>
<dbReference type="GO" id="GO:0005737">
    <property type="term" value="C:cytoplasm"/>
    <property type="evidence" value="ECO:0007669"/>
    <property type="project" value="TreeGrafter"/>
</dbReference>
<reference evidence="3 4" key="1">
    <citation type="submission" date="2020-08" db="EMBL/GenBank/DDBJ databases">
        <title>Functional genomics of gut bacteria from endangered species of beetles.</title>
        <authorList>
            <person name="Carlos-Shanley C."/>
        </authorList>
    </citation>
    <scope>NUCLEOTIDE SEQUENCE [LARGE SCALE GENOMIC DNA]</scope>
    <source>
        <strain evidence="3 4">S00198</strain>
    </source>
</reference>
<accession>A0A7X0PHJ3</accession>
<dbReference type="EC" id="4.3.2.7" evidence="1"/>
<dbReference type="AlphaFoldDB" id="A0A7X0PHJ3"/>
<keyword evidence="4" id="KW-1185">Reference proteome</keyword>
<proteinExistence type="predicted"/>
<dbReference type="Gene3D" id="3.10.490.10">
    <property type="entry name" value="Gamma-glutamyl cyclotransferase-like"/>
    <property type="match status" value="1"/>
</dbReference>
<dbReference type="Proteomes" id="UP000575083">
    <property type="component" value="Unassembled WGS sequence"/>
</dbReference>
<dbReference type="PANTHER" id="PTHR12192">
    <property type="entry name" value="CATION TRANSPORT PROTEIN CHAC-RELATED"/>
    <property type="match status" value="1"/>
</dbReference>
<dbReference type="InterPro" id="IPR006840">
    <property type="entry name" value="ChaC"/>
</dbReference>
<name>A0A7X0PHJ3_9BURK</name>
<organism evidence="3 4">
    <name type="scientific">Acidovorax soli</name>
    <dbReference type="NCBI Taxonomy" id="592050"/>
    <lineage>
        <taxon>Bacteria</taxon>
        <taxon>Pseudomonadati</taxon>
        <taxon>Pseudomonadota</taxon>
        <taxon>Betaproteobacteria</taxon>
        <taxon>Burkholderiales</taxon>
        <taxon>Comamonadaceae</taxon>
        <taxon>Acidovorax</taxon>
    </lineage>
</organism>
<dbReference type="GO" id="GO:0061928">
    <property type="term" value="F:glutathione specific gamma-glutamylcyclotransferase activity"/>
    <property type="evidence" value="ECO:0007669"/>
    <property type="project" value="UniProtKB-EC"/>
</dbReference>
<dbReference type="InterPro" id="IPR013024">
    <property type="entry name" value="GGCT-like"/>
</dbReference>
<gene>
    <name evidence="3" type="ORF">HNP48_004801</name>
</gene>
<evidence type="ECO:0000256" key="1">
    <source>
        <dbReference type="ARBA" id="ARBA00012344"/>
    </source>
</evidence>
<evidence type="ECO:0000313" key="4">
    <source>
        <dbReference type="Proteomes" id="UP000575083"/>
    </source>
</evidence>
<dbReference type="InterPro" id="IPR036568">
    <property type="entry name" value="GGCT-like_sf"/>
</dbReference>
<dbReference type="GO" id="GO:0006751">
    <property type="term" value="P:glutathione catabolic process"/>
    <property type="evidence" value="ECO:0007669"/>
    <property type="project" value="InterPro"/>
</dbReference>
<dbReference type="CDD" id="cd06661">
    <property type="entry name" value="GGCT_like"/>
    <property type="match status" value="1"/>
</dbReference>
<keyword evidence="2" id="KW-0456">Lyase</keyword>
<dbReference type="Pfam" id="PF04752">
    <property type="entry name" value="ChaC"/>
    <property type="match status" value="1"/>
</dbReference>
<comment type="caution">
    <text evidence="3">The sequence shown here is derived from an EMBL/GenBank/DDBJ whole genome shotgun (WGS) entry which is preliminary data.</text>
</comment>
<evidence type="ECO:0000313" key="3">
    <source>
        <dbReference type="EMBL" id="MBB6562092.1"/>
    </source>
</evidence>
<evidence type="ECO:0000256" key="2">
    <source>
        <dbReference type="ARBA" id="ARBA00023239"/>
    </source>
</evidence>
<dbReference type="EMBL" id="JACHLK010000011">
    <property type="protein sequence ID" value="MBB6562092.1"/>
    <property type="molecule type" value="Genomic_DNA"/>
</dbReference>
<dbReference type="RefSeq" id="WP_184861770.1">
    <property type="nucleotide sequence ID" value="NZ_JACHLK010000011.1"/>
</dbReference>
<protein>
    <recommendedName>
        <fullName evidence="1">glutathione-specific gamma-glutamylcyclotransferase</fullName>
        <ecNumber evidence="1">4.3.2.7</ecNumber>
    </recommendedName>
</protein>
<sequence>MSILTRENLRNGTLRSRMAMPEGTAWSNERIDASFAETWGQRPAGPVWVFGYGSLIWNPLMPFEAQHTATLQGWHRSFCLRSISGRGSPERPGRVLSLMPGGFVQGVALQLPEAEAQDEVRMLWTREMTGGGYWPRWQAVQLEDGRSVTAITFVANPEHPQHEHDACAQTVARLVAVAKGVFGPNIDYVLSLHRALRERGLHDPYVDAIVQNIEAAAAAGG</sequence>